<dbReference type="SUPFAM" id="SSF81321">
    <property type="entry name" value="Family A G protein-coupled receptor-like"/>
    <property type="match status" value="1"/>
</dbReference>
<organism evidence="6">
    <name type="scientific">Timema bartmani</name>
    <dbReference type="NCBI Taxonomy" id="61472"/>
    <lineage>
        <taxon>Eukaryota</taxon>
        <taxon>Metazoa</taxon>
        <taxon>Ecdysozoa</taxon>
        <taxon>Arthropoda</taxon>
        <taxon>Hexapoda</taxon>
        <taxon>Insecta</taxon>
        <taxon>Pterygota</taxon>
        <taxon>Neoptera</taxon>
        <taxon>Polyneoptera</taxon>
        <taxon>Phasmatodea</taxon>
        <taxon>Timematodea</taxon>
        <taxon>Timematoidea</taxon>
        <taxon>Timematidae</taxon>
        <taxon>Timema</taxon>
    </lineage>
</organism>
<sequence>MSTLCPPSAPQIVIDNDENIGTWSGLPYLYFAFHWLAMSHSCYNPVIYCWMNARFKAGYYSVLGHIPGLRALVPDRHRRGASSVMGMTLTGFFTSSSFSHSASSLLPKVQAACNAPSLNLARLSLSYVGSYLSLVLCSATPFIIDMDVRYVFKWHQYHQSAVHWCEWCYLNTCGGAHRRVAQPHAQGWVLMSANLVC</sequence>
<keyword evidence="2" id="KW-0472">Membrane</keyword>
<dbReference type="Gene3D" id="1.20.1070.10">
    <property type="entry name" value="Rhodopsin 7-helix transmembrane proteins"/>
    <property type="match status" value="1"/>
</dbReference>
<dbReference type="AlphaFoldDB" id="A0A7R9HYZ3"/>
<evidence type="ECO:0000256" key="2">
    <source>
        <dbReference type="ARBA" id="ARBA00022475"/>
    </source>
</evidence>
<comment type="subcellular location">
    <subcellularLocation>
        <location evidence="1">Cell membrane</location>
        <topology evidence="1">Multi-pass membrane protein</topology>
    </subcellularLocation>
</comment>
<dbReference type="EMBL" id="OD565067">
    <property type="protein sequence ID" value="CAD7440733.1"/>
    <property type="molecule type" value="Genomic_DNA"/>
</dbReference>
<gene>
    <name evidence="6" type="ORF">TBIB3V08_LOCUS3224</name>
</gene>
<keyword evidence="5" id="KW-0807">Transducer</keyword>
<evidence type="ECO:0000256" key="5">
    <source>
        <dbReference type="ARBA" id="ARBA00023224"/>
    </source>
</evidence>
<keyword evidence="2" id="KW-1003">Cell membrane</keyword>
<dbReference type="PANTHER" id="PTHR46925">
    <property type="entry name" value="G-PROTEIN COUPLED RECEPTOR TKR-1-RELATED"/>
    <property type="match status" value="1"/>
</dbReference>
<keyword evidence="3" id="KW-0297">G-protein coupled receptor</keyword>
<evidence type="ECO:0000256" key="1">
    <source>
        <dbReference type="ARBA" id="ARBA00004651"/>
    </source>
</evidence>
<name>A0A7R9HYZ3_9NEOP</name>
<protein>
    <submittedName>
        <fullName evidence="6">Uncharacterized protein</fullName>
    </submittedName>
</protein>
<reference evidence="6" key="1">
    <citation type="submission" date="2020-11" db="EMBL/GenBank/DDBJ databases">
        <authorList>
            <person name="Tran Van P."/>
        </authorList>
    </citation>
    <scope>NUCLEOTIDE SEQUENCE</scope>
</reference>
<evidence type="ECO:0000256" key="3">
    <source>
        <dbReference type="ARBA" id="ARBA00023040"/>
    </source>
</evidence>
<dbReference type="GO" id="GO:0005886">
    <property type="term" value="C:plasma membrane"/>
    <property type="evidence" value="ECO:0007669"/>
    <property type="project" value="UniProtKB-SubCell"/>
</dbReference>
<evidence type="ECO:0000313" key="6">
    <source>
        <dbReference type="EMBL" id="CAD7440733.1"/>
    </source>
</evidence>
<keyword evidence="4" id="KW-0675">Receptor</keyword>
<evidence type="ECO:0000256" key="4">
    <source>
        <dbReference type="ARBA" id="ARBA00023170"/>
    </source>
</evidence>
<dbReference type="PANTHER" id="PTHR46925:SF2">
    <property type="entry name" value="G-PROTEIN COUPLED RECEPTOR TKR-1-RELATED"/>
    <property type="match status" value="1"/>
</dbReference>
<dbReference type="InterPro" id="IPR001681">
    <property type="entry name" value="Neurokn_rcpt"/>
</dbReference>
<proteinExistence type="predicted"/>
<accession>A0A7R9HYZ3</accession>
<dbReference type="GO" id="GO:0004995">
    <property type="term" value="F:tachykinin receptor activity"/>
    <property type="evidence" value="ECO:0007669"/>
    <property type="project" value="InterPro"/>
</dbReference>